<gene>
    <name evidence="2" type="ORF">MRN14_03805</name>
</gene>
<sequence length="111" mass="12143">MLRQLQQGAAQHHAAIATEALQDQTGQRRWQLAVTHAQQAVAPQPQLIRVLLMVLLQQGQIVLLLGLKQFRCQQETAMAAESGFFDDPTQTSFGQLPAPGQVRHGQGLLPA</sequence>
<evidence type="ECO:0000313" key="2">
    <source>
        <dbReference type="EMBL" id="XAG81744.1"/>
    </source>
</evidence>
<dbReference type="EMBL" id="CP095354">
    <property type="protein sequence ID" value="XAG81744.1"/>
    <property type="molecule type" value="Genomic_DNA"/>
</dbReference>
<evidence type="ECO:0000256" key="1">
    <source>
        <dbReference type="SAM" id="MobiDB-lite"/>
    </source>
</evidence>
<proteinExistence type="predicted"/>
<accession>A0AAU6V684</accession>
<reference evidence="2" key="1">
    <citation type="submission" date="2022-03" db="EMBL/GenBank/DDBJ databases">
        <title>Sea Food Isolates.</title>
        <authorList>
            <person name="Li c."/>
        </authorList>
    </citation>
    <scope>NUCLEOTIDE SEQUENCE</scope>
    <source>
        <strain evidence="2">19NY03SH02</strain>
    </source>
</reference>
<protein>
    <submittedName>
        <fullName evidence="2">Uncharacterized protein</fullName>
    </submittedName>
</protein>
<organism evidence="2">
    <name type="scientific">bacterium 19NY03SH02</name>
    <dbReference type="NCBI Taxonomy" id="2920631"/>
    <lineage>
        <taxon>Bacteria</taxon>
    </lineage>
</organism>
<name>A0AAU6V684_UNCXX</name>
<feature type="region of interest" description="Disordered" evidence="1">
    <location>
        <begin position="88"/>
        <end position="111"/>
    </location>
</feature>
<dbReference type="AlphaFoldDB" id="A0AAU6V684"/>